<accession>A0ABR4A7S6</accession>
<comment type="caution">
    <text evidence="2">The sequence shown here is derived from an EMBL/GenBank/DDBJ whole genome shotgun (WGS) entry which is preliminary data.</text>
</comment>
<dbReference type="EMBL" id="JBEFKJ010000026">
    <property type="protein sequence ID" value="KAL2039383.1"/>
    <property type="molecule type" value="Genomic_DNA"/>
</dbReference>
<feature type="compositionally biased region" description="Basic residues" evidence="1">
    <location>
        <begin position="14"/>
        <end position="23"/>
    </location>
</feature>
<sequence length="105" mass="11392">MVTFQAQLGPKTHNSSRRSHRSIRAMAESPAVSKPAKICCDLMALRHLDSGHHAFSAAGEVETDQSQEAPSPNEPWIIAAMARGAEDSRHGIKYSGEMGSFHSYA</sequence>
<evidence type="ECO:0000256" key="1">
    <source>
        <dbReference type="SAM" id="MobiDB-lite"/>
    </source>
</evidence>
<evidence type="ECO:0000313" key="3">
    <source>
        <dbReference type="Proteomes" id="UP001590950"/>
    </source>
</evidence>
<evidence type="ECO:0000313" key="2">
    <source>
        <dbReference type="EMBL" id="KAL2039383.1"/>
    </source>
</evidence>
<protein>
    <submittedName>
        <fullName evidence="2">Uncharacterized protein</fullName>
    </submittedName>
</protein>
<feature type="region of interest" description="Disordered" evidence="1">
    <location>
        <begin position="1"/>
        <end position="29"/>
    </location>
</feature>
<keyword evidence="3" id="KW-1185">Reference proteome</keyword>
<dbReference type="Proteomes" id="UP001590950">
    <property type="component" value="Unassembled WGS sequence"/>
</dbReference>
<name>A0ABR4A7S6_9LECA</name>
<organism evidence="2 3">
    <name type="scientific">Stereocaulon virgatum</name>
    <dbReference type="NCBI Taxonomy" id="373712"/>
    <lineage>
        <taxon>Eukaryota</taxon>
        <taxon>Fungi</taxon>
        <taxon>Dikarya</taxon>
        <taxon>Ascomycota</taxon>
        <taxon>Pezizomycotina</taxon>
        <taxon>Lecanoromycetes</taxon>
        <taxon>OSLEUM clade</taxon>
        <taxon>Lecanoromycetidae</taxon>
        <taxon>Lecanorales</taxon>
        <taxon>Lecanorineae</taxon>
        <taxon>Stereocaulaceae</taxon>
        <taxon>Stereocaulon</taxon>
    </lineage>
</organism>
<gene>
    <name evidence="2" type="ORF">N7G274_008051</name>
</gene>
<reference evidence="2 3" key="1">
    <citation type="submission" date="2024-09" db="EMBL/GenBank/DDBJ databases">
        <title>Rethinking Asexuality: The Enigmatic Case of Functional Sexual Genes in Lepraria (Stereocaulaceae).</title>
        <authorList>
            <person name="Doellman M."/>
            <person name="Sun Y."/>
            <person name="Barcenas-Pena A."/>
            <person name="Lumbsch H.T."/>
            <person name="Grewe F."/>
        </authorList>
    </citation>
    <scope>NUCLEOTIDE SEQUENCE [LARGE SCALE GENOMIC DNA]</scope>
    <source>
        <strain evidence="2 3">Mercado 3170</strain>
    </source>
</reference>
<proteinExistence type="predicted"/>